<dbReference type="InterPro" id="IPR013783">
    <property type="entry name" value="Ig-like_fold"/>
</dbReference>
<dbReference type="EMBL" id="DXCV01000013">
    <property type="protein sequence ID" value="HIY87352.1"/>
    <property type="molecule type" value="Genomic_DNA"/>
</dbReference>
<evidence type="ECO:0000259" key="3">
    <source>
        <dbReference type="Pfam" id="PF13004"/>
    </source>
</evidence>
<dbReference type="Pfam" id="PF13004">
    <property type="entry name" value="BACON"/>
    <property type="match status" value="1"/>
</dbReference>
<dbReference type="InterPro" id="IPR024361">
    <property type="entry name" value="BACON"/>
</dbReference>
<evidence type="ECO:0000256" key="2">
    <source>
        <dbReference type="SAM" id="SignalP"/>
    </source>
</evidence>
<dbReference type="PROSITE" id="PS51257">
    <property type="entry name" value="PROKAR_LIPOPROTEIN"/>
    <property type="match status" value="1"/>
</dbReference>
<evidence type="ECO:0000313" key="4">
    <source>
        <dbReference type="EMBL" id="HIY87352.1"/>
    </source>
</evidence>
<dbReference type="AlphaFoldDB" id="A0A9D2CIZ3"/>
<accession>A0A9D2CIZ3</accession>
<dbReference type="GO" id="GO:0008237">
    <property type="term" value="F:metallopeptidase activity"/>
    <property type="evidence" value="ECO:0007669"/>
    <property type="project" value="InterPro"/>
</dbReference>
<dbReference type="CDD" id="cd14948">
    <property type="entry name" value="BACON"/>
    <property type="match status" value="1"/>
</dbReference>
<reference evidence="4" key="2">
    <citation type="submission" date="2021-04" db="EMBL/GenBank/DDBJ databases">
        <authorList>
            <person name="Gilroy R."/>
        </authorList>
    </citation>
    <scope>NUCLEOTIDE SEQUENCE</scope>
    <source>
        <strain evidence="4">Gambia2-208</strain>
    </source>
</reference>
<dbReference type="Gene3D" id="3.40.390.10">
    <property type="entry name" value="Collagenase (Catalytic Domain)"/>
    <property type="match status" value="1"/>
</dbReference>
<dbReference type="Proteomes" id="UP000886851">
    <property type="component" value="Unassembled WGS sequence"/>
</dbReference>
<protein>
    <recommendedName>
        <fullName evidence="3">BACON domain-containing protein</fullName>
    </recommendedName>
</protein>
<evidence type="ECO:0000256" key="1">
    <source>
        <dbReference type="SAM" id="MobiDB-lite"/>
    </source>
</evidence>
<reference evidence="4" key="1">
    <citation type="journal article" date="2021" name="PeerJ">
        <title>Extensive microbial diversity within the chicken gut microbiome revealed by metagenomics and culture.</title>
        <authorList>
            <person name="Gilroy R."/>
            <person name="Ravi A."/>
            <person name="Getino M."/>
            <person name="Pursley I."/>
            <person name="Horton D.L."/>
            <person name="Alikhan N.F."/>
            <person name="Baker D."/>
            <person name="Gharbi K."/>
            <person name="Hall N."/>
            <person name="Watson M."/>
            <person name="Adriaenssens E.M."/>
            <person name="Foster-Nyarko E."/>
            <person name="Jarju S."/>
            <person name="Secka A."/>
            <person name="Antonio M."/>
            <person name="Oren A."/>
            <person name="Chaudhuri R.R."/>
            <person name="La Ragione R."/>
            <person name="Hildebrand F."/>
            <person name="Pallen M.J."/>
        </authorList>
    </citation>
    <scope>NUCLEOTIDE SEQUENCE</scope>
    <source>
        <strain evidence="4">Gambia2-208</strain>
    </source>
</reference>
<name>A0A9D2CIZ3_9BACE</name>
<gene>
    <name evidence="4" type="ORF">H9824_01445</name>
</gene>
<feature type="chain" id="PRO_5039526356" description="BACON domain-containing protein" evidence="2">
    <location>
        <begin position="23"/>
        <end position="559"/>
    </location>
</feature>
<sequence length="559" mass="61983">MRNKTFLWSLLLGLLFVTYACSDDTPGMSVDLPEGEAVSLGAELGADGTLSFHAEADWTSSISADWLEVEPSSGGAGDYTLKLSVVKPNDTGDVRTATLSLISEEDPLRITVTQEEYIRVSDPVFPIGAAGGVFELHFFTSLEQEEIGVFTLQNCDWITSPPETRAAGEVQEWVVSFYAHPNETYRSRTTTIYFGKISEGNHSLTTGNLLATVTIQQQGLQSGGSTDFSEDGKVVVLQEHTKGNGIPLVMMGDGFIDKEIENGYYEQVMDKAVGNLFTEHPISEMQDYFDIYCVKVVSPNANFGVGENNYGETALGCWMVTGIDTSVGGNDKTIQAYAQKVEGINLDDTQVVVILNSDAHKGTNYNYWYTDGTPSNFSIAYFPVIGNLESEDFRRVLVHETVGHGIGKLHDEYAYEENLIMPEDQIAQLRQQQEDFGWWLNVDFTDDPQAVLWSPFLFDPRYADQGLGIFEGACTYMSGAYRSTEQSMMNGNILGFNAPSRRAIYTNIIERGEGRTPSLEEFIDFDQQTYVAPTQTRAAVPSRPFGRPQVRQLDRPLDE</sequence>
<comment type="caution">
    <text evidence="4">The sequence shown here is derived from an EMBL/GenBank/DDBJ whole genome shotgun (WGS) entry which is preliminary data.</text>
</comment>
<organism evidence="4 5">
    <name type="scientific">Candidatus Bacteroides pullicola</name>
    <dbReference type="NCBI Taxonomy" id="2838475"/>
    <lineage>
        <taxon>Bacteria</taxon>
        <taxon>Pseudomonadati</taxon>
        <taxon>Bacteroidota</taxon>
        <taxon>Bacteroidia</taxon>
        <taxon>Bacteroidales</taxon>
        <taxon>Bacteroidaceae</taxon>
        <taxon>Bacteroides</taxon>
    </lineage>
</organism>
<feature type="signal peptide" evidence="2">
    <location>
        <begin position="1"/>
        <end position="22"/>
    </location>
</feature>
<evidence type="ECO:0000313" key="5">
    <source>
        <dbReference type="Proteomes" id="UP000886851"/>
    </source>
</evidence>
<keyword evidence="2" id="KW-0732">Signal</keyword>
<proteinExistence type="predicted"/>
<feature type="region of interest" description="Disordered" evidence="1">
    <location>
        <begin position="536"/>
        <end position="559"/>
    </location>
</feature>
<feature type="domain" description="BACON" evidence="3">
    <location>
        <begin position="58"/>
        <end position="115"/>
    </location>
</feature>
<dbReference type="Gene3D" id="2.60.40.10">
    <property type="entry name" value="Immunoglobulins"/>
    <property type="match status" value="1"/>
</dbReference>
<dbReference type="InterPro" id="IPR024079">
    <property type="entry name" value="MetalloPept_cat_dom_sf"/>
</dbReference>